<protein>
    <submittedName>
        <fullName evidence="1">Uncharacterized protein</fullName>
    </submittedName>
</protein>
<proteinExistence type="predicted"/>
<reference evidence="1" key="3">
    <citation type="submission" date="2022-06" db="UniProtKB">
        <authorList>
            <consortium name="EnsemblPlants"/>
        </authorList>
    </citation>
    <scope>IDENTIFICATION</scope>
</reference>
<dbReference type="Proteomes" id="UP000015106">
    <property type="component" value="Chromosome 5"/>
</dbReference>
<evidence type="ECO:0000313" key="2">
    <source>
        <dbReference type="Proteomes" id="UP000015106"/>
    </source>
</evidence>
<dbReference type="Gramene" id="TuG1812G0500000626.01.T01">
    <property type="protein sequence ID" value="TuG1812G0500000626.01.T01.cds454174"/>
    <property type="gene ID" value="TuG1812G0500000626.01"/>
</dbReference>
<reference evidence="2" key="1">
    <citation type="journal article" date="2013" name="Nature">
        <title>Draft genome of the wheat A-genome progenitor Triticum urartu.</title>
        <authorList>
            <person name="Ling H.Q."/>
            <person name="Zhao S."/>
            <person name="Liu D."/>
            <person name="Wang J."/>
            <person name="Sun H."/>
            <person name="Zhang C."/>
            <person name="Fan H."/>
            <person name="Li D."/>
            <person name="Dong L."/>
            <person name="Tao Y."/>
            <person name="Gao C."/>
            <person name="Wu H."/>
            <person name="Li Y."/>
            <person name="Cui Y."/>
            <person name="Guo X."/>
            <person name="Zheng S."/>
            <person name="Wang B."/>
            <person name="Yu K."/>
            <person name="Liang Q."/>
            <person name="Yang W."/>
            <person name="Lou X."/>
            <person name="Chen J."/>
            <person name="Feng M."/>
            <person name="Jian J."/>
            <person name="Zhang X."/>
            <person name="Luo G."/>
            <person name="Jiang Y."/>
            <person name="Liu J."/>
            <person name="Wang Z."/>
            <person name="Sha Y."/>
            <person name="Zhang B."/>
            <person name="Wu H."/>
            <person name="Tang D."/>
            <person name="Shen Q."/>
            <person name="Xue P."/>
            <person name="Zou S."/>
            <person name="Wang X."/>
            <person name="Liu X."/>
            <person name="Wang F."/>
            <person name="Yang Y."/>
            <person name="An X."/>
            <person name="Dong Z."/>
            <person name="Zhang K."/>
            <person name="Zhang X."/>
            <person name="Luo M.C."/>
            <person name="Dvorak J."/>
            <person name="Tong Y."/>
            <person name="Wang J."/>
            <person name="Yang H."/>
            <person name="Li Z."/>
            <person name="Wang D."/>
            <person name="Zhang A."/>
            <person name="Wang J."/>
        </authorList>
    </citation>
    <scope>NUCLEOTIDE SEQUENCE</scope>
    <source>
        <strain evidence="2">cv. G1812</strain>
    </source>
</reference>
<accession>A0A8R7QAN4</accession>
<organism evidence="1 2">
    <name type="scientific">Triticum urartu</name>
    <name type="common">Red wild einkorn</name>
    <name type="synonym">Crithodium urartu</name>
    <dbReference type="NCBI Taxonomy" id="4572"/>
    <lineage>
        <taxon>Eukaryota</taxon>
        <taxon>Viridiplantae</taxon>
        <taxon>Streptophyta</taxon>
        <taxon>Embryophyta</taxon>
        <taxon>Tracheophyta</taxon>
        <taxon>Spermatophyta</taxon>
        <taxon>Magnoliopsida</taxon>
        <taxon>Liliopsida</taxon>
        <taxon>Poales</taxon>
        <taxon>Poaceae</taxon>
        <taxon>BOP clade</taxon>
        <taxon>Pooideae</taxon>
        <taxon>Triticodae</taxon>
        <taxon>Triticeae</taxon>
        <taxon>Triticinae</taxon>
        <taxon>Triticum</taxon>
    </lineage>
</organism>
<dbReference type="AlphaFoldDB" id="A0A8R7QAN4"/>
<dbReference type="EnsemblPlants" id="TuG1812G0500000626.01.T01">
    <property type="protein sequence ID" value="TuG1812G0500000626.01.T01.cds454174"/>
    <property type="gene ID" value="TuG1812G0500000626.01"/>
</dbReference>
<name>A0A8R7QAN4_TRIUA</name>
<evidence type="ECO:0000313" key="1">
    <source>
        <dbReference type="EnsemblPlants" id="TuG1812G0500000626.01.T01.cds454174"/>
    </source>
</evidence>
<sequence>MKRKGKYTSHAFHINGLTRAGFRHLNLRLKRHTGGSEEENWGRNDH</sequence>
<keyword evidence="2" id="KW-1185">Reference proteome</keyword>
<reference evidence="1" key="2">
    <citation type="submission" date="2018-03" db="EMBL/GenBank/DDBJ databases">
        <title>The Triticum urartu genome reveals the dynamic nature of wheat genome evolution.</title>
        <authorList>
            <person name="Ling H."/>
            <person name="Ma B."/>
            <person name="Shi X."/>
            <person name="Liu H."/>
            <person name="Dong L."/>
            <person name="Sun H."/>
            <person name="Cao Y."/>
            <person name="Gao Q."/>
            <person name="Zheng S."/>
            <person name="Li Y."/>
            <person name="Yu Y."/>
            <person name="Du H."/>
            <person name="Qi M."/>
            <person name="Li Y."/>
            <person name="Yu H."/>
            <person name="Cui Y."/>
            <person name="Wang N."/>
            <person name="Chen C."/>
            <person name="Wu H."/>
            <person name="Zhao Y."/>
            <person name="Zhang J."/>
            <person name="Li Y."/>
            <person name="Zhou W."/>
            <person name="Zhang B."/>
            <person name="Hu W."/>
            <person name="Eijk M."/>
            <person name="Tang J."/>
            <person name="Witsenboer H."/>
            <person name="Zhao S."/>
            <person name="Li Z."/>
            <person name="Zhang A."/>
            <person name="Wang D."/>
            <person name="Liang C."/>
        </authorList>
    </citation>
    <scope>NUCLEOTIDE SEQUENCE [LARGE SCALE GENOMIC DNA]</scope>
    <source>
        <strain evidence="1">cv. G1812</strain>
    </source>
</reference>